<dbReference type="EC" id="3.6.3.-" evidence="7"/>
<dbReference type="InterPro" id="IPR017871">
    <property type="entry name" value="ABC_transporter-like_CS"/>
</dbReference>
<feature type="region of interest" description="Disordered" evidence="5">
    <location>
        <begin position="250"/>
        <end position="298"/>
    </location>
</feature>
<organism evidence="7 8">
    <name type="scientific">Brevibacterium jeotgali</name>
    <dbReference type="NCBI Taxonomy" id="1262550"/>
    <lineage>
        <taxon>Bacteria</taxon>
        <taxon>Bacillati</taxon>
        <taxon>Actinomycetota</taxon>
        <taxon>Actinomycetes</taxon>
        <taxon>Micrococcales</taxon>
        <taxon>Brevibacteriaceae</taxon>
        <taxon>Brevibacterium</taxon>
    </lineage>
</organism>
<comment type="similarity">
    <text evidence="1">Belongs to the ABC transporter superfamily.</text>
</comment>
<keyword evidence="3" id="KW-0547">Nucleotide-binding</keyword>
<evidence type="ECO:0000256" key="5">
    <source>
        <dbReference type="SAM" id="MobiDB-lite"/>
    </source>
</evidence>
<gene>
    <name evidence="7" type="ORF">BJEO58_00071</name>
</gene>
<dbReference type="InterPro" id="IPR015856">
    <property type="entry name" value="ABC_transpr_CbiO/EcfA_su"/>
</dbReference>
<dbReference type="GO" id="GO:0016887">
    <property type="term" value="F:ATP hydrolysis activity"/>
    <property type="evidence" value="ECO:0007669"/>
    <property type="project" value="InterPro"/>
</dbReference>
<dbReference type="PROSITE" id="PS50893">
    <property type="entry name" value="ABC_TRANSPORTER_2"/>
    <property type="match status" value="2"/>
</dbReference>
<evidence type="ECO:0000256" key="4">
    <source>
        <dbReference type="ARBA" id="ARBA00022840"/>
    </source>
</evidence>
<feature type="compositionally biased region" description="Low complexity" evidence="5">
    <location>
        <begin position="262"/>
        <end position="271"/>
    </location>
</feature>
<protein>
    <submittedName>
        <fullName evidence="7">Energy-coupling factor transport system ATP-binding protein</fullName>
        <ecNumber evidence="7">3.6.3.-</ecNumber>
    </submittedName>
</protein>
<keyword evidence="7" id="KW-0378">Hydrolase</keyword>
<dbReference type="SUPFAM" id="SSF52540">
    <property type="entry name" value="P-loop containing nucleoside triphosphate hydrolases"/>
    <property type="match status" value="2"/>
</dbReference>
<dbReference type="GO" id="GO:0043190">
    <property type="term" value="C:ATP-binding cassette (ABC) transporter complex"/>
    <property type="evidence" value="ECO:0007669"/>
    <property type="project" value="TreeGrafter"/>
</dbReference>
<evidence type="ECO:0000256" key="2">
    <source>
        <dbReference type="ARBA" id="ARBA00022448"/>
    </source>
</evidence>
<dbReference type="Pfam" id="PF00005">
    <property type="entry name" value="ABC_tran"/>
    <property type="match status" value="2"/>
</dbReference>
<dbReference type="EMBL" id="FXZM01000001">
    <property type="protein sequence ID" value="SMY10504.1"/>
    <property type="molecule type" value="Genomic_DNA"/>
</dbReference>
<dbReference type="PROSITE" id="PS00211">
    <property type="entry name" value="ABC_TRANSPORTER_1"/>
    <property type="match status" value="2"/>
</dbReference>
<evidence type="ECO:0000313" key="8">
    <source>
        <dbReference type="Proteomes" id="UP000234462"/>
    </source>
</evidence>
<evidence type="ECO:0000259" key="6">
    <source>
        <dbReference type="PROSITE" id="PS50893"/>
    </source>
</evidence>
<name>A0A2H1L0S7_9MICO</name>
<dbReference type="Proteomes" id="UP000234462">
    <property type="component" value="Unassembled WGS sequence"/>
</dbReference>
<dbReference type="RefSeq" id="WP_246075943.1">
    <property type="nucleotide sequence ID" value="NZ_FXZM01000001.1"/>
</dbReference>
<feature type="domain" description="ABC transporter" evidence="6">
    <location>
        <begin position="7"/>
        <end position="244"/>
    </location>
</feature>
<evidence type="ECO:0000313" key="7">
    <source>
        <dbReference type="EMBL" id="SMY10504.1"/>
    </source>
</evidence>
<keyword evidence="2" id="KW-0813">Transport</keyword>
<sequence length="523" mass="54898">MNASHSSRPARVVASGWGWRHASRRLPAVSGLDLVIEPGERVLLLGPSGAGKSTLLAGLAGILGDSEDGAEAGALTLDGAPAARQRGRAGLVLQDPEANTILPTLGDDVAFGCENLAVPRDEIWRRVARSLDAVGLRYPLDRPTAHLSGGERQRLAIAGVLAMSPGLLLLDEPTANLDHAGAAEVRRAVAQTRTTLVVVDHRVDEWLGLVDRVVVLEPAGGLIADGPPDTVFARAGSALEAAGVWVPGSHPLVSRTPPGPSPSSLRSSSPDETSDETPDESSPRGTLGPVCRSSPADPPLVTAAGVAVGHGGRAVRKDVDLEVRAGESLVITGPNGVGKTTFAFCLAGLTSPLEGEVRASAQLAHGTRSPHPHRWRAQQLLTRIGTVFQRPEHQFVARSVRDELAVGPRLVGARDQSALVDELLERLRLTHLAHAHPCTLSGGEQRRLSVATVLATAPRVLVLDEPTFGQDRTTWTELAELVAAHVDSGGAAVSVTHDDDYVRVLGDRRLRLEATAVAQAVRA</sequence>
<reference evidence="8" key="1">
    <citation type="submission" date="2017-03" db="EMBL/GenBank/DDBJ databases">
        <authorList>
            <person name="Monnet C."/>
        </authorList>
    </citation>
    <scope>NUCLEOTIDE SEQUENCE [LARGE SCALE GENOMIC DNA]</scope>
    <source>
        <strain evidence="8">SJ5-8</strain>
    </source>
</reference>
<keyword evidence="8" id="KW-1185">Reference proteome</keyword>
<dbReference type="GO" id="GO:0042626">
    <property type="term" value="F:ATPase-coupled transmembrane transporter activity"/>
    <property type="evidence" value="ECO:0007669"/>
    <property type="project" value="TreeGrafter"/>
</dbReference>
<dbReference type="InterPro" id="IPR027417">
    <property type="entry name" value="P-loop_NTPase"/>
</dbReference>
<dbReference type="InterPro" id="IPR003439">
    <property type="entry name" value="ABC_transporter-like_ATP-bd"/>
</dbReference>
<dbReference type="PANTHER" id="PTHR43553">
    <property type="entry name" value="HEAVY METAL TRANSPORTER"/>
    <property type="match status" value="1"/>
</dbReference>
<dbReference type="GO" id="GO:0005524">
    <property type="term" value="F:ATP binding"/>
    <property type="evidence" value="ECO:0007669"/>
    <property type="project" value="UniProtKB-KW"/>
</dbReference>
<dbReference type="CDD" id="cd03225">
    <property type="entry name" value="ABC_cobalt_CbiO_domain1"/>
    <property type="match status" value="2"/>
</dbReference>
<evidence type="ECO:0000256" key="1">
    <source>
        <dbReference type="ARBA" id="ARBA00005417"/>
    </source>
</evidence>
<feature type="domain" description="ABC transporter" evidence="6">
    <location>
        <begin position="301"/>
        <end position="523"/>
    </location>
</feature>
<proteinExistence type="inferred from homology"/>
<evidence type="ECO:0000256" key="3">
    <source>
        <dbReference type="ARBA" id="ARBA00022741"/>
    </source>
</evidence>
<accession>A0A2H1L0S7</accession>
<dbReference type="AlphaFoldDB" id="A0A2H1L0S7"/>
<keyword evidence="4 7" id="KW-0067">ATP-binding</keyword>
<dbReference type="PANTHER" id="PTHR43553:SF24">
    <property type="entry name" value="ENERGY-COUPLING FACTOR TRANSPORTER ATP-BINDING PROTEIN ECFA1"/>
    <property type="match status" value="1"/>
</dbReference>
<dbReference type="InterPro" id="IPR003593">
    <property type="entry name" value="AAA+_ATPase"/>
</dbReference>
<dbReference type="Gene3D" id="3.40.50.300">
    <property type="entry name" value="P-loop containing nucleotide triphosphate hydrolases"/>
    <property type="match status" value="2"/>
</dbReference>
<dbReference type="InterPro" id="IPR050095">
    <property type="entry name" value="ECF_ABC_transporter_ATP-bd"/>
</dbReference>
<dbReference type="SMART" id="SM00382">
    <property type="entry name" value="AAA"/>
    <property type="match status" value="2"/>
</dbReference>